<dbReference type="EMBL" id="GBRH01277100">
    <property type="protein sequence ID" value="JAD20795.1"/>
    <property type="molecule type" value="Transcribed_RNA"/>
</dbReference>
<name>A0A0A8Y6T6_ARUDO</name>
<reference evidence="1" key="2">
    <citation type="journal article" date="2015" name="Data Brief">
        <title>Shoot transcriptome of the giant reed, Arundo donax.</title>
        <authorList>
            <person name="Barrero R.A."/>
            <person name="Guerrero F.D."/>
            <person name="Moolhuijzen P."/>
            <person name="Goolsby J.A."/>
            <person name="Tidwell J."/>
            <person name="Bellgard S.E."/>
            <person name="Bellgard M.I."/>
        </authorList>
    </citation>
    <scope>NUCLEOTIDE SEQUENCE</scope>
    <source>
        <tissue evidence="1">Shoot tissue taken approximately 20 cm above the soil surface</tissue>
    </source>
</reference>
<reference evidence="1" key="1">
    <citation type="submission" date="2014-09" db="EMBL/GenBank/DDBJ databases">
        <authorList>
            <person name="Magalhaes I.L.F."/>
            <person name="Oliveira U."/>
            <person name="Santos F.R."/>
            <person name="Vidigal T.H.D.A."/>
            <person name="Brescovit A.D."/>
            <person name="Santos A.J."/>
        </authorList>
    </citation>
    <scope>NUCLEOTIDE SEQUENCE</scope>
    <source>
        <tissue evidence="1">Shoot tissue taken approximately 20 cm above the soil surface</tissue>
    </source>
</reference>
<organism evidence="1">
    <name type="scientific">Arundo donax</name>
    <name type="common">Giant reed</name>
    <name type="synonym">Donax arundinaceus</name>
    <dbReference type="NCBI Taxonomy" id="35708"/>
    <lineage>
        <taxon>Eukaryota</taxon>
        <taxon>Viridiplantae</taxon>
        <taxon>Streptophyta</taxon>
        <taxon>Embryophyta</taxon>
        <taxon>Tracheophyta</taxon>
        <taxon>Spermatophyta</taxon>
        <taxon>Magnoliopsida</taxon>
        <taxon>Liliopsida</taxon>
        <taxon>Poales</taxon>
        <taxon>Poaceae</taxon>
        <taxon>PACMAD clade</taxon>
        <taxon>Arundinoideae</taxon>
        <taxon>Arundineae</taxon>
        <taxon>Arundo</taxon>
    </lineage>
</organism>
<proteinExistence type="predicted"/>
<evidence type="ECO:0000313" key="1">
    <source>
        <dbReference type="EMBL" id="JAD20795.1"/>
    </source>
</evidence>
<protein>
    <submittedName>
        <fullName evidence="1">Uncharacterized protein</fullName>
    </submittedName>
</protein>
<accession>A0A0A8Y6T6</accession>
<dbReference type="AlphaFoldDB" id="A0A0A8Y6T6"/>
<sequence length="36" mass="4004">MLFHESLPLTHSIGDRCGSVISCFDRWGLDPIPLSC</sequence>